<keyword evidence="7" id="KW-0472">Membrane</keyword>
<comment type="catalytic activity">
    <reaction evidence="1">
        <text>ATP + protein L-histidine = ADP + protein N-phospho-L-histidine.</text>
        <dbReference type="EC" id="2.7.13.3"/>
    </reaction>
</comment>
<dbReference type="InterPro" id="IPR011006">
    <property type="entry name" value="CheY-like_superfamily"/>
</dbReference>
<dbReference type="Gene3D" id="3.40.50.2300">
    <property type="match status" value="1"/>
</dbReference>
<dbReference type="PANTHER" id="PTHR43047">
    <property type="entry name" value="TWO-COMPONENT HISTIDINE PROTEIN KINASE"/>
    <property type="match status" value="1"/>
</dbReference>
<evidence type="ECO:0000259" key="9">
    <source>
        <dbReference type="PROSITE" id="PS50110"/>
    </source>
</evidence>
<dbReference type="InterPro" id="IPR004358">
    <property type="entry name" value="Sig_transdc_His_kin-like_C"/>
</dbReference>
<dbReference type="Pfam" id="PF00512">
    <property type="entry name" value="HisKA"/>
    <property type="match status" value="1"/>
</dbReference>
<sequence>MSAADDLSLPIDIQLRCARIEAIKNLLGEHAAGSALLSVVLFLVCRNPVNEVSGLWWLVSQLACLLLYVPCHFVLRRKNSPQSLSLKFWLSYGVVIAVGLSWFAFPFLMLADTDMLMLMVITISICIAPFTTAPTVTLVSFAGFAVYAGLMYLGLVLAVLKHTTIPTVIVTGFMSLLYGFLLLQSYRINARMLGSFRSRIESQLAFAAAEKANREKSTFIASASHDIRQPLQACMFIVDHLYRKAPESLLPIIDNLDQSVGTMRELLDGLLDISRLDAGVLECVPVYVDIRQVISEVVDGFSARASQEEKPLILDVGSYVVYTDPTLLKRILSNLIDNALKYSPVGSPVLVSTRVDGESISITVQDHGVGISDDCQKQIFDEFFQVENSERDHTKGLGLGLAIVRRLTQMLDIDVAVVSSVSVGTAMTLSMRHFQTKSADVAAVERDSVLVDFTGLRVLLIEDQVLVRDSLTQLLESWQCTVLAAESVGSAVDVVTAQGIAIDLIISDYRLREGSTGAQAIAAINDISEYPIQSIVITGESNTDELRDAEAIADILMFKPIEPGELRSAISRLLDA</sequence>
<dbReference type="GO" id="GO:0000155">
    <property type="term" value="F:phosphorelay sensor kinase activity"/>
    <property type="evidence" value="ECO:0007669"/>
    <property type="project" value="InterPro"/>
</dbReference>
<dbReference type="PROSITE" id="PS50109">
    <property type="entry name" value="HIS_KIN"/>
    <property type="match status" value="1"/>
</dbReference>
<keyword evidence="11" id="KW-1185">Reference proteome</keyword>
<accession>A0A5S9N786</accession>
<dbReference type="AlphaFoldDB" id="A0A5S9N786"/>
<evidence type="ECO:0000313" key="10">
    <source>
        <dbReference type="EMBL" id="CAA0085418.1"/>
    </source>
</evidence>
<dbReference type="Pfam" id="PF02518">
    <property type="entry name" value="HATPase_c"/>
    <property type="match status" value="1"/>
</dbReference>
<dbReference type="InterPro" id="IPR036097">
    <property type="entry name" value="HisK_dim/P_sf"/>
</dbReference>
<evidence type="ECO:0000256" key="6">
    <source>
        <dbReference type="PROSITE-ProRule" id="PRU00169"/>
    </source>
</evidence>
<dbReference type="GO" id="GO:0005886">
    <property type="term" value="C:plasma membrane"/>
    <property type="evidence" value="ECO:0007669"/>
    <property type="project" value="TreeGrafter"/>
</dbReference>
<reference evidence="10 11" key="1">
    <citation type="submission" date="2019-11" db="EMBL/GenBank/DDBJ databases">
        <authorList>
            <person name="Holert J."/>
        </authorList>
    </citation>
    <scope>NUCLEOTIDE SEQUENCE [LARGE SCALE GENOMIC DNA]</scope>
    <source>
        <strain evidence="10">SB11_3</strain>
    </source>
</reference>
<dbReference type="OrthoDB" id="9764438at2"/>
<dbReference type="Proteomes" id="UP000441399">
    <property type="component" value="Unassembled WGS sequence"/>
</dbReference>
<dbReference type="Gene3D" id="3.30.565.10">
    <property type="entry name" value="Histidine kinase-like ATPase, C-terminal domain"/>
    <property type="match status" value="1"/>
</dbReference>
<dbReference type="InterPro" id="IPR001789">
    <property type="entry name" value="Sig_transdc_resp-reg_receiver"/>
</dbReference>
<name>A0A5S9N786_9GAMM</name>
<keyword evidence="4 10" id="KW-0808">Transferase</keyword>
<feature type="domain" description="Histidine kinase" evidence="8">
    <location>
        <begin position="222"/>
        <end position="435"/>
    </location>
</feature>
<protein>
    <recommendedName>
        <fullName evidence="2">histidine kinase</fullName>
        <ecNumber evidence="2">2.7.13.3</ecNumber>
    </recommendedName>
</protein>
<evidence type="ECO:0000256" key="4">
    <source>
        <dbReference type="ARBA" id="ARBA00022679"/>
    </source>
</evidence>
<proteinExistence type="predicted"/>
<evidence type="ECO:0000256" key="2">
    <source>
        <dbReference type="ARBA" id="ARBA00012438"/>
    </source>
</evidence>
<keyword evidence="7" id="KW-0812">Transmembrane</keyword>
<evidence type="ECO:0000313" key="11">
    <source>
        <dbReference type="Proteomes" id="UP000441399"/>
    </source>
</evidence>
<keyword evidence="5" id="KW-0418">Kinase</keyword>
<dbReference type="SMART" id="SM00388">
    <property type="entry name" value="HisKA"/>
    <property type="match status" value="1"/>
</dbReference>
<evidence type="ECO:0000256" key="5">
    <source>
        <dbReference type="ARBA" id="ARBA00022777"/>
    </source>
</evidence>
<gene>
    <name evidence="10" type="primary">bvgS</name>
    <name evidence="10" type="ORF">OPDIPICF_00815</name>
</gene>
<feature type="transmembrane region" description="Helical" evidence="7">
    <location>
        <begin position="165"/>
        <end position="183"/>
    </location>
</feature>
<dbReference type="PANTHER" id="PTHR43047:SF9">
    <property type="entry name" value="HISTIDINE KINASE"/>
    <property type="match status" value="1"/>
</dbReference>
<dbReference type="InterPro" id="IPR005467">
    <property type="entry name" value="His_kinase_dom"/>
</dbReference>
<dbReference type="SMART" id="SM00387">
    <property type="entry name" value="HATPase_c"/>
    <property type="match status" value="1"/>
</dbReference>
<dbReference type="GO" id="GO:0009927">
    <property type="term" value="F:histidine phosphotransfer kinase activity"/>
    <property type="evidence" value="ECO:0007669"/>
    <property type="project" value="TreeGrafter"/>
</dbReference>
<dbReference type="InterPro" id="IPR003661">
    <property type="entry name" value="HisK_dim/P_dom"/>
</dbReference>
<dbReference type="SUPFAM" id="SSF55874">
    <property type="entry name" value="ATPase domain of HSP90 chaperone/DNA topoisomerase II/histidine kinase"/>
    <property type="match status" value="1"/>
</dbReference>
<feature type="transmembrane region" description="Helical" evidence="7">
    <location>
        <begin position="87"/>
        <end position="109"/>
    </location>
</feature>
<evidence type="ECO:0000259" key="8">
    <source>
        <dbReference type="PROSITE" id="PS50109"/>
    </source>
</evidence>
<feature type="transmembrane region" description="Helical" evidence="7">
    <location>
        <begin position="56"/>
        <end position="75"/>
    </location>
</feature>
<evidence type="ECO:0000256" key="7">
    <source>
        <dbReference type="SAM" id="Phobius"/>
    </source>
</evidence>
<dbReference type="SUPFAM" id="SSF47384">
    <property type="entry name" value="Homodimeric domain of signal transducing histidine kinase"/>
    <property type="match status" value="1"/>
</dbReference>
<dbReference type="SMART" id="SM00448">
    <property type="entry name" value="REC"/>
    <property type="match status" value="1"/>
</dbReference>
<dbReference type="Pfam" id="PF00072">
    <property type="entry name" value="Response_reg"/>
    <property type="match status" value="1"/>
</dbReference>
<feature type="transmembrane region" description="Helical" evidence="7">
    <location>
        <begin position="138"/>
        <end position="159"/>
    </location>
</feature>
<feature type="modified residue" description="4-aspartylphosphate" evidence="6">
    <location>
        <position position="508"/>
    </location>
</feature>
<dbReference type="InterPro" id="IPR003594">
    <property type="entry name" value="HATPase_dom"/>
</dbReference>
<dbReference type="EMBL" id="CACSIO010000001">
    <property type="protein sequence ID" value="CAA0085418.1"/>
    <property type="molecule type" value="Genomic_DNA"/>
</dbReference>
<dbReference type="PROSITE" id="PS50110">
    <property type="entry name" value="RESPONSE_REGULATORY"/>
    <property type="match status" value="1"/>
</dbReference>
<keyword evidence="7" id="KW-1133">Transmembrane helix</keyword>
<dbReference type="PRINTS" id="PR00344">
    <property type="entry name" value="BCTRLSENSOR"/>
</dbReference>
<dbReference type="CDD" id="cd00075">
    <property type="entry name" value="HATPase"/>
    <property type="match status" value="1"/>
</dbReference>
<dbReference type="Gene3D" id="1.10.287.130">
    <property type="match status" value="1"/>
</dbReference>
<feature type="domain" description="Response regulatory" evidence="9">
    <location>
        <begin position="457"/>
        <end position="574"/>
    </location>
</feature>
<dbReference type="EC" id="2.7.13.3" evidence="2"/>
<organism evidence="10 11">
    <name type="scientific">BD1-7 clade bacterium</name>
    <dbReference type="NCBI Taxonomy" id="2029982"/>
    <lineage>
        <taxon>Bacteria</taxon>
        <taxon>Pseudomonadati</taxon>
        <taxon>Pseudomonadota</taxon>
        <taxon>Gammaproteobacteria</taxon>
        <taxon>Cellvibrionales</taxon>
        <taxon>Spongiibacteraceae</taxon>
        <taxon>BD1-7 clade</taxon>
    </lineage>
</organism>
<dbReference type="CDD" id="cd00082">
    <property type="entry name" value="HisKA"/>
    <property type="match status" value="1"/>
</dbReference>
<dbReference type="InterPro" id="IPR036890">
    <property type="entry name" value="HATPase_C_sf"/>
</dbReference>
<evidence type="ECO:0000256" key="1">
    <source>
        <dbReference type="ARBA" id="ARBA00000085"/>
    </source>
</evidence>
<dbReference type="SUPFAM" id="SSF52172">
    <property type="entry name" value="CheY-like"/>
    <property type="match status" value="1"/>
</dbReference>
<evidence type="ECO:0000256" key="3">
    <source>
        <dbReference type="ARBA" id="ARBA00022553"/>
    </source>
</evidence>
<keyword evidence="3 6" id="KW-0597">Phosphoprotein</keyword>